<protein>
    <submittedName>
        <fullName evidence="10">ABC transporter permease</fullName>
    </submittedName>
</protein>
<organism evidence="10 11">
    <name type="scientific">Candidatus Mucispirillum faecigallinarum</name>
    <dbReference type="NCBI Taxonomy" id="2838699"/>
    <lineage>
        <taxon>Bacteria</taxon>
        <taxon>Pseudomonadati</taxon>
        <taxon>Deferribacterota</taxon>
        <taxon>Deferribacteres</taxon>
        <taxon>Deferribacterales</taxon>
        <taxon>Mucispirillaceae</taxon>
        <taxon>Mucispirillum</taxon>
    </lineage>
</organism>
<feature type="domain" description="ABC transmembrane type-2" evidence="9">
    <location>
        <begin position="134"/>
        <end position="375"/>
    </location>
</feature>
<keyword evidence="3" id="KW-0813">Transport</keyword>
<keyword evidence="7 8" id="KW-0472">Membrane</keyword>
<dbReference type="InterPro" id="IPR051449">
    <property type="entry name" value="ABC-2_transporter_component"/>
</dbReference>
<proteinExistence type="inferred from homology"/>
<dbReference type="AlphaFoldDB" id="A0A9D2KCL7"/>
<dbReference type="Gene3D" id="3.40.1710.10">
    <property type="entry name" value="abc type-2 transporter like domain"/>
    <property type="match status" value="1"/>
</dbReference>
<evidence type="ECO:0000256" key="2">
    <source>
        <dbReference type="ARBA" id="ARBA00007783"/>
    </source>
</evidence>
<dbReference type="PANTHER" id="PTHR30294:SF29">
    <property type="entry name" value="MULTIDRUG ABC TRANSPORTER PERMEASE YBHS-RELATED"/>
    <property type="match status" value="1"/>
</dbReference>
<dbReference type="PROSITE" id="PS51012">
    <property type="entry name" value="ABC_TM2"/>
    <property type="match status" value="1"/>
</dbReference>
<evidence type="ECO:0000256" key="8">
    <source>
        <dbReference type="SAM" id="Phobius"/>
    </source>
</evidence>
<reference evidence="10" key="2">
    <citation type="submission" date="2021-04" db="EMBL/GenBank/DDBJ databases">
        <authorList>
            <person name="Gilroy R."/>
        </authorList>
    </citation>
    <scope>NUCLEOTIDE SEQUENCE</scope>
    <source>
        <strain evidence="10">ChiW4-1371</strain>
    </source>
</reference>
<evidence type="ECO:0000313" key="10">
    <source>
        <dbReference type="EMBL" id="HIZ90276.1"/>
    </source>
</evidence>
<evidence type="ECO:0000313" key="11">
    <source>
        <dbReference type="Proteomes" id="UP000824176"/>
    </source>
</evidence>
<dbReference type="Proteomes" id="UP000824176">
    <property type="component" value="Unassembled WGS sequence"/>
</dbReference>
<dbReference type="GO" id="GO:0140359">
    <property type="term" value="F:ABC-type transporter activity"/>
    <property type="evidence" value="ECO:0007669"/>
    <property type="project" value="InterPro"/>
</dbReference>
<evidence type="ECO:0000259" key="9">
    <source>
        <dbReference type="PROSITE" id="PS51012"/>
    </source>
</evidence>
<dbReference type="EMBL" id="DXAQ01000149">
    <property type="protein sequence ID" value="HIZ90276.1"/>
    <property type="molecule type" value="Genomic_DNA"/>
</dbReference>
<evidence type="ECO:0000256" key="3">
    <source>
        <dbReference type="ARBA" id="ARBA00022448"/>
    </source>
</evidence>
<feature type="transmembrane region" description="Helical" evidence="8">
    <location>
        <begin position="349"/>
        <end position="372"/>
    </location>
</feature>
<feature type="transmembrane region" description="Helical" evidence="8">
    <location>
        <begin position="182"/>
        <end position="204"/>
    </location>
</feature>
<accession>A0A9D2KCL7</accession>
<keyword evidence="5 8" id="KW-0812">Transmembrane</keyword>
<feature type="transmembrane region" description="Helical" evidence="8">
    <location>
        <begin position="231"/>
        <end position="255"/>
    </location>
</feature>
<keyword evidence="4" id="KW-1003">Cell membrane</keyword>
<evidence type="ECO:0000256" key="5">
    <source>
        <dbReference type="ARBA" id="ARBA00022692"/>
    </source>
</evidence>
<comment type="subcellular location">
    <subcellularLocation>
        <location evidence="1">Cell membrane</location>
        <topology evidence="1">Multi-pass membrane protein</topology>
    </subcellularLocation>
</comment>
<comment type="caution">
    <text evidence="10">The sequence shown here is derived from an EMBL/GenBank/DDBJ whole genome shotgun (WGS) entry which is preliminary data.</text>
</comment>
<reference evidence="10" key="1">
    <citation type="journal article" date="2021" name="PeerJ">
        <title>Extensive microbial diversity within the chicken gut microbiome revealed by metagenomics and culture.</title>
        <authorList>
            <person name="Gilroy R."/>
            <person name="Ravi A."/>
            <person name="Getino M."/>
            <person name="Pursley I."/>
            <person name="Horton D.L."/>
            <person name="Alikhan N.F."/>
            <person name="Baker D."/>
            <person name="Gharbi K."/>
            <person name="Hall N."/>
            <person name="Watson M."/>
            <person name="Adriaenssens E.M."/>
            <person name="Foster-Nyarko E."/>
            <person name="Jarju S."/>
            <person name="Secka A."/>
            <person name="Antonio M."/>
            <person name="Oren A."/>
            <person name="Chaudhuri R.R."/>
            <person name="La Ragione R."/>
            <person name="Hildebrand F."/>
            <person name="Pallen M.J."/>
        </authorList>
    </citation>
    <scope>NUCLEOTIDE SEQUENCE</scope>
    <source>
        <strain evidence="10">ChiW4-1371</strain>
    </source>
</reference>
<feature type="transmembrane region" description="Helical" evidence="8">
    <location>
        <begin position="261"/>
        <end position="285"/>
    </location>
</feature>
<sequence>MSLRRVKAISYKEFIHLFRDIRSLMVIILVPVILLVLFGYALKLDVENVSIGVIDYSNSEKSREYISYFDSTNAFDVNYHLSSYKDAEYLLDTNKIKMILVIKSDFEKALNSKYNTQVQVIIDGSDITTASSIMNYVAGITAKYNQVFIEQVLRNNQINVSFGTVMPEIRYWFNEDMRSVNYLFPGLVAIIMSVVAGFLTSLTISREWETGTMEQLIPTPVTEGEVITGKLITYFLIGLIDVIIYILMGEFLFHVPLKGNSLLVFLFATIFLMCMLSFGIFVSIVMKSQLASSQVTTTTTMLPAFLLSGFVFDINNMPVVIQWLTYLFPARYFVDILRGLYLKGVGIEYLYINAGFLIFYSLILLVLCRLLFKLRA</sequence>
<name>A0A9D2KCL7_9BACT</name>
<dbReference type="Pfam" id="PF12698">
    <property type="entry name" value="ABC2_membrane_3"/>
    <property type="match status" value="1"/>
</dbReference>
<evidence type="ECO:0000256" key="6">
    <source>
        <dbReference type="ARBA" id="ARBA00022989"/>
    </source>
</evidence>
<dbReference type="InterPro" id="IPR013525">
    <property type="entry name" value="ABC2_TM"/>
</dbReference>
<evidence type="ECO:0000256" key="4">
    <source>
        <dbReference type="ARBA" id="ARBA00022475"/>
    </source>
</evidence>
<comment type="similarity">
    <text evidence="2">Belongs to the ABC-2 integral membrane protein family.</text>
</comment>
<dbReference type="GO" id="GO:0005886">
    <property type="term" value="C:plasma membrane"/>
    <property type="evidence" value="ECO:0007669"/>
    <property type="project" value="UniProtKB-SubCell"/>
</dbReference>
<evidence type="ECO:0000256" key="7">
    <source>
        <dbReference type="ARBA" id="ARBA00023136"/>
    </source>
</evidence>
<keyword evidence="6 8" id="KW-1133">Transmembrane helix</keyword>
<gene>
    <name evidence="10" type="ORF">H9804_10050</name>
</gene>
<feature type="transmembrane region" description="Helical" evidence="8">
    <location>
        <begin position="21"/>
        <end position="42"/>
    </location>
</feature>
<dbReference type="PANTHER" id="PTHR30294">
    <property type="entry name" value="MEMBRANE COMPONENT OF ABC TRANSPORTER YHHJ-RELATED"/>
    <property type="match status" value="1"/>
</dbReference>
<evidence type="ECO:0000256" key="1">
    <source>
        <dbReference type="ARBA" id="ARBA00004651"/>
    </source>
</evidence>
<feature type="transmembrane region" description="Helical" evidence="8">
    <location>
        <begin position="305"/>
        <end position="329"/>
    </location>
</feature>
<dbReference type="InterPro" id="IPR047817">
    <property type="entry name" value="ABC2_TM_bact-type"/>
</dbReference>